<keyword evidence="2" id="KW-0695">RNA-directed DNA polymerase</keyword>
<dbReference type="GO" id="GO:0003964">
    <property type="term" value="F:RNA-directed DNA polymerase activity"/>
    <property type="evidence" value="ECO:0007669"/>
    <property type="project" value="UniProtKB-KW"/>
</dbReference>
<feature type="non-terminal residue" evidence="2">
    <location>
        <position position="1"/>
    </location>
</feature>
<reference evidence="2" key="1">
    <citation type="submission" date="2013-08" db="EMBL/GenBank/DDBJ databases">
        <authorList>
            <person name="Mendez C."/>
            <person name="Richter M."/>
            <person name="Ferrer M."/>
            <person name="Sanchez J."/>
        </authorList>
    </citation>
    <scope>NUCLEOTIDE SEQUENCE</scope>
</reference>
<dbReference type="InterPro" id="IPR013597">
    <property type="entry name" value="Mat_intron_G2"/>
</dbReference>
<comment type="caution">
    <text evidence="2">The sequence shown here is derived from an EMBL/GenBank/DDBJ whole genome shotgun (WGS) entry which is preliminary data.</text>
</comment>
<proteinExistence type="predicted"/>
<protein>
    <submittedName>
        <fullName evidence="2">Reverse transcriptase/maturase</fullName>
    </submittedName>
</protein>
<accession>T0Y7A3</accession>
<evidence type="ECO:0000313" key="2">
    <source>
        <dbReference type="EMBL" id="EQD27732.1"/>
    </source>
</evidence>
<gene>
    <name evidence="2" type="ORF">B1B_19048</name>
</gene>
<name>T0Y7A3_9ZZZZ</name>
<reference evidence="2" key="2">
    <citation type="journal article" date="2014" name="ISME J.">
        <title>Microbial stratification in low pH oxic and suboxic macroscopic growths along an acid mine drainage.</title>
        <authorList>
            <person name="Mendez-Garcia C."/>
            <person name="Mesa V."/>
            <person name="Sprenger R.R."/>
            <person name="Richter M."/>
            <person name="Diez M.S."/>
            <person name="Solano J."/>
            <person name="Bargiela R."/>
            <person name="Golyshina O.V."/>
            <person name="Manteca A."/>
            <person name="Ramos J.L."/>
            <person name="Gallego J.R."/>
            <person name="Llorente I."/>
            <person name="Martins Dos Santos V.A."/>
            <person name="Jensen O.N."/>
            <person name="Pelaez A.I."/>
            <person name="Sanchez J."/>
            <person name="Ferrer M."/>
        </authorList>
    </citation>
    <scope>NUCLEOTIDE SEQUENCE</scope>
</reference>
<dbReference type="Pfam" id="PF08388">
    <property type="entry name" value="GIIM"/>
    <property type="match status" value="1"/>
</dbReference>
<dbReference type="AlphaFoldDB" id="T0Y7A3"/>
<organism evidence="2">
    <name type="scientific">mine drainage metagenome</name>
    <dbReference type="NCBI Taxonomy" id="410659"/>
    <lineage>
        <taxon>unclassified sequences</taxon>
        <taxon>metagenomes</taxon>
        <taxon>ecological metagenomes</taxon>
    </lineage>
</organism>
<dbReference type="EMBL" id="AUZY01012791">
    <property type="protein sequence ID" value="EQD27732.1"/>
    <property type="molecule type" value="Genomic_DNA"/>
</dbReference>
<evidence type="ECO:0000259" key="1">
    <source>
        <dbReference type="Pfam" id="PF08388"/>
    </source>
</evidence>
<keyword evidence="2" id="KW-0808">Transferase</keyword>
<sequence>FDGFNPAISPTQAKRLRREMRNLHLCRWTNKTLAQLAEWVNPRLQGGVNYYGHIYRSALLPILRLPNEQLARWARCKYKRLHNSRVDAYRLLQRIARHEPNLFVHWRLGLQP</sequence>
<keyword evidence="2" id="KW-0548">Nucleotidyltransferase</keyword>
<feature type="domain" description="Group II intron maturase-specific" evidence="1">
    <location>
        <begin position="14"/>
        <end position="82"/>
    </location>
</feature>